<evidence type="ECO:0000313" key="13">
    <source>
        <dbReference type="Proteomes" id="UP000295565"/>
    </source>
</evidence>
<evidence type="ECO:0000256" key="6">
    <source>
        <dbReference type="ARBA" id="ARBA00022741"/>
    </source>
</evidence>
<dbReference type="NCBIfam" id="NF006830">
    <property type="entry name" value="PRK09355.1"/>
    <property type="match status" value="1"/>
</dbReference>
<keyword evidence="7 11" id="KW-0418">Kinase</keyword>
<evidence type="ECO:0000256" key="9">
    <source>
        <dbReference type="ARBA" id="ARBA00022842"/>
    </source>
</evidence>
<dbReference type="OrthoDB" id="8909021at2"/>
<evidence type="ECO:0000256" key="1">
    <source>
        <dbReference type="ARBA" id="ARBA00001771"/>
    </source>
</evidence>
<dbReference type="EMBL" id="SMGD01000019">
    <property type="protein sequence ID" value="TCK46327.1"/>
    <property type="molecule type" value="Genomic_DNA"/>
</dbReference>
<reference evidence="12 13" key="1">
    <citation type="submission" date="2019-03" db="EMBL/GenBank/DDBJ databases">
        <title>Genomic Encyclopedia of Type Strains, Phase IV (KMG-IV): sequencing the most valuable type-strain genomes for metagenomic binning, comparative biology and taxonomic classification.</title>
        <authorList>
            <person name="Goeker M."/>
        </authorList>
    </citation>
    <scope>NUCLEOTIDE SEQUENCE [LARGE SCALE GENOMIC DNA]</scope>
    <source>
        <strain evidence="12 13">DSM 18577</strain>
    </source>
</reference>
<keyword evidence="8 11" id="KW-0067">ATP-binding</keyword>
<dbReference type="GO" id="GO:0009228">
    <property type="term" value="P:thiamine biosynthetic process"/>
    <property type="evidence" value="ECO:0007669"/>
    <property type="project" value="UniProtKB-KW"/>
</dbReference>
<keyword evidence="13" id="KW-1185">Reference proteome</keyword>
<dbReference type="UniPathway" id="UPA00060">
    <property type="reaction ID" value="UER00139"/>
</dbReference>
<comment type="function">
    <text evidence="11">Catalyzes the phosphorylation of the hydroxyl group of 4-methyl-5-beta-hydroxyethylthiazole (THZ).</text>
</comment>
<evidence type="ECO:0000256" key="5">
    <source>
        <dbReference type="ARBA" id="ARBA00022723"/>
    </source>
</evidence>
<comment type="catalytic activity">
    <reaction evidence="1 11">
        <text>5-(2-hydroxyethyl)-4-methylthiazole + ATP = 4-methyl-5-(2-phosphooxyethyl)-thiazole + ADP + H(+)</text>
        <dbReference type="Rhea" id="RHEA:24212"/>
        <dbReference type="ChEBI" id="CHEBI:15378"/>
        <dbReference type="ChEBI" id="CHEBI:17957"/>
        <dbReference type="ChEBI" id="CHEBI:30616"/>
        <dbReference type="ChEBI" id="CHEBI:58296"/>
        <dbReference type="ChEBI" id="CHEBI:456216"/>
        <dbReference type="EC" id="2.7.1.50"/>
    </reaction>
</comment>
<evidence type="ECO:0000256" key="10">
    <source>
        <dbReference type="ARBA" id="ARBA00022977"/>
    </source>
</evidence>
<proteinExistence type="inferred from homology"/>
<comment type="cofactor">
    <cofactor evidence="2 11">
        <name>Mg(2+)</name>
        <dbReference type="ChEBI" id="CHEBI:18420"/>
    </cofactor>
</comment>
<gene>
    <name evidence="11" type="primary">thiM</name>
    <name evidence="12" type="ORF">EV690_3603</name>
</gene>
<keyword evidence="4 11" id="KW-0808">Transferase</keyword>
<feature type="binding site" evidence="11">
    <location>
        <position position="178"/>
    </location>
    <ligand>
        <name>ATP</name>
        <dbReference type="ChEBI" id="CHEBI:30616"/>
    </ligand>
</feature>
<dbReference type="Proteomes" id="UP000295565">
    <property type="component" value="Unassembled WGS sequence"/>
</dbReference>
<dbReference type="GO" id="GO:0004417">
    <property type="term" value="F:hydroxyethylthiazole kinase activity"/>
    <property type="evidence" value="ECO:0007669"/>
    <property type="project" value="UniProtKB-UniRule"/>
</dbReference>
<keyword evidence="5 11" id="KW-0479">Metal-binding</keyword>
<keyword evidence="9 11" id="KW-0460">Magnesium</keyword>
<accession>A0A4R1J7H4</accession>
<comment type="similarity">
    <text evidence="11">Belongs to the Thz kinase family.</text>
</comment>
<dbReference type="SUPFAM" id="SSF53613">
    <property type="entry name" value="Ribokinase-like"/>
    <property type="match status" value="1"/>
</dbReference>
<feature type="binding site" evidence="11">
    <location>
        <position position="205"/>
    </location>
    <ligand>
        <name>substrate</name>
    </ligand>
</feature>
<dbReference type="Pfam" id="PF02110">
    <property type="entry name" value="HK"/>
    <property type="match status" value="1"/>
</dbReference>
<keyword evidence="6 11" id="KW-0547">Nucleotide-binding</keyword>
<evidence type="ECO:0000256" key="3">
    <source>
        <dbReference type="ARBA" id="ARBA00004868"/>
    </source>
</evidence>
<dbReference type="CDD" id="cd01170">
    <property type="entry name" value="THZ_kinase"/>
    <property type="match status" value="1"/>
</dbReference>
<dbReference type="InterPro" id="IPR029056">
    <property type="entry name" value="Ribokinase-like"/>
</dbReference>
<evidence type="ECO:0000256" key="11">
    <source>
        <dbReference type="HAMAP-Rule" id="MF_00228"/>
    </source>
</evidence>
<comment type="caution">
    <text evidence="12">The sequence shown here is derived from an EMBL/GenBank/DDBJ whole genome shotgun (WGS) entry which is preliminary data.</text>
</comment>
<dbReference type="GO" id="GO:0009229">
    <property type="term" value="P:thiamine diphosphate biosynthetic process"/>
    <property type="evidence" value="ECO:0007669"/>
    <property type="project" value="UniProtKB-UniRule"/>
</dbReference>
<sequence length="279" mass="30112">MILDSNHLMINEIADNLRYVREQSPLVINLTNDVVMNISANMLLACGASPIMAHSRRELVELIKVAQAVVINIGTLDEVRVKRMCVAIEAANQFDKLIVLDPVGCGATRYRTETAQQFAQLANHLVIRANASEILALAGLPQHGQGVDSRDDSREALQACAKLRQQLRNKALLEISISGAIDWIDRGVDCYQLSNGVPLMTQITGTGCSLSALTAAYRAVHPAGCLTAAAVMSIAGELAAKYSRGPASLQQNLIDEIYQLDAATLRAHLNIEQGDVTTL</sequence>
<dbReference type="EC" id="2.7.1.50" evidence="11"/>
<dbReference type="PIRSF" id="PIRSF000513">
    <property type="entry name" value="Thz_kinase"/>
    <property type="match status" value="1"/>
</dbReference>
<dbReference type="GO" id="GO:0000287">
    <property type="term" value="F:magnesium ion binding"/>
    <property type="evidence" value="ECO:0007669"/>
    <property type="project" value="UniProtKB-UniRule"/>
</dbReference>
<keyword evidence="10 11" id="KW-0784">Thiamine biosynthesis</keyword>
<evidence type="ECO:0000256" key="4">
    <source>
        <dbReference type="ARBA" id="ARBA00022679"/>
    </source>
</evidence>
<dbReference type="InterPro" id="IPR000417">
    <property type="entry name" value="Hyethyz_kinase"/>
</dbReference>
<dbReference type="GO" id="GO:0005524">
    <property type="term" value="F:ATP binding"/>
    <property type="evidence" value="ECO:0007669"/>
    <property type="project" value="UniProtKB-UniRule"/>
</dbReference>
<evidence type="ECO:0000256" key="8">
    <source>
        <dbReference type="ARBA" id="ARBA00022840"/>
    </source>
</evidence>
<evidence type="ECO:0000313" key="12">
    <source>
        <dbReference type="EMBL" id="TCK46327.1"/>
    </source>
</evidence>
<dbReference type="Gene3D" id="3.40.1190.20">
    <property type="match status" value="1"/>
</dbReference>
<dbReference type="HAMAP" id="MF_00228">
    <property type="entry name" value="Thz_kinase"/>
    <property type="match status" value="1"/>
</dbReference>
<name>A0A4R1J7H4_9GAMM</name>
<feature type="binding site" evidence="11">
    <location>
        <position position="52"/>
    </location>
    <ligand>
        <name>substrate</name>
    </ligand>
</feature>
<evidence type="ECO:0000256" key="2">
    <source>
        <dbReference type="ARBA" id="ARBA00001946"/>
    </source>
</evidence>
<dbReference type="PRINTS" id="PR01099">
    <property type="entry name" value="HYETHTZKNASE"/>
</dbReference>
<comment type="pathway">
    <text evidence="3 11">Cofactor biosynthesis; thiamine diphosphate biosynthesis; 4-methyl-5-(2-phosphoethyl)-thiazole from 5-(2-hydroxyethyl)-4-methylthiazole: step 1/1.</text>
</comment>
<dbReference type="AlphaFoldDB" id="A0A4R1J7H4"/>
<evidence type="ECO:0000256" key="7">
    <source>
        <dbReference type="ARBA" id="ARBA00022777"/>
    </source>
</evidence>
<protein>
    <recommendedName>
        <fullName evidence="11">Hydroxyethylthiazole kinase</fullName>
        <ecNumber evidence="11">2.7.1.50</ecNumber>
    </recommendedName>
    <alternativeName>
        <fullName evidence="11">4-methyl-5-beta-hydroxyethylthiazole kinase</fullName>
        <shortName evidence="11">TH kinase</shortName>
        <shortName evidence="11">Thz kinase</shortName>
    </alternativeName>
</protein>
<feature type="binding site" evidence="11">
    <location>
        <position position="128"/>
    </location>
    <ligand>
        <name>ATP</name>
        <dbReference type="ChEBI" id="CHEBI:30616"/>
    </ligand>
</feature>
<organism evidence="12 13">
    <name type="scientific">Celerinatantimonas diazotrophica</name>
    <dbReference type="NCBI Taxonomy" id="412034"/>
    <lineage>
        <taxon>Bacteria</taxon>
        <taxon>Pseudomonadati</taxon>
        <taxon>Pseudomonadota</taxon>
        <taxon>Gammaproteobacteria</taxon>
        <taxon>Celerinatantimonadaceae</taxon>
        <taxon>Celerinatantimonas</taxon>
    </lineage>
</organism>